<sequence length="226" mass="26667">MDQFNFHKISFPNLIKLFPFLISLSLFPFIYSPSSLISFLHHFNFYLSTFSHQLFTHTIDKNSMFLLCNGLLVFVGITRSLYGSSSLDESFNYVEAKEPMLVVKEKINYPYQENIEGEYTKEIKYSSEEVEEKVKDINLEEGKGSSILILEQEEELEKVSKIFDEEKDKDSKMGEFMIGERVEEQEVVEEVNWMISNEELNKKFDDFIKRMKEDLRIEAQRQLVMV</sequence>
<protein>
    <submittedName>
        <fullName evidence="3">Uncharacterized protein LOC101499574</fullName>
    </submittedName>
</protein>
<dbReference type="KEGG" id="cam:101499574"/>
<dbReference type="OrthoDB" id="1727102at2759"/>
<dbReference type="AlphaFoldDB" id="A0A1S2Z6V0"/>
<reference evidence="3" key="1">
    <citation type="submission" date="2025-08" db="UniProtKB">
        <authorList>
            <consortium name="RefSeq"/>
        </authorList>
    </citation>
    <scope>IDENTIFICATION</scope>
    <source>
        <tissue evidence="3">Etiolated seedlings</tissue>
    </source>
</reference>
<keyword evidence="2" id="KW-1185">Reference proteome</keyword>
<keyword evidence="1" id="KW-0472">Membrane</keyword>
<keyword evidence="1" id="KW-1133">Transmembrane helix</keyword>
<dbReference type="RefSeq" id="XP_004516105.1">
    <property type="nucleotide sequence ID" value="XM_004516048.3"/>
</dbReference>
<keyword evidence="1" id="KW-0812">Transmembrane</keyword>
<dbReference type="Proteomes" id="UP000087171">
    <property type="component" value="Unplaced"/>
</dbReference>
<evidence type="ECO:0000313" key="2">
    <source>
        <dbReference type="Proteomes" id="UP000087171"/>
    </source>
</evidence>
<feature type="transmembrane region" description="Helical" evidence="1">
    <location>
        <begin position="63"/>
        <end position="82"/>
    </location>
</feature>
<name>A0A1S2Z6V0_CICAR</name>
<dbReference type="PANTHER" id="PTHR34947">
    <property type="entry name" value="TRANSMEMBRANE PROTEIN"/>
    <property type="match status" value="1"/>
</dbReference>
<accession>A0A1S2Z6V0</accession>
<organism evidence="2 3">
    <name type="scientific">Cicer arietinum</name>
    <name type="common">Chickpea</name>
    <name type="synonym">Garbanzo</name>
    <dbReference type="NCBI Taxonomy" id="3827"/>
    <lineage>
        <taxon>Eukaryota</taxon>
        <taxon>Viridiplantae</taxon>
        <taxon>Streptophyta</taxon>
        <taxon>Embryophyta</taxon>
        <taxon>Tracheophyta</taxon>
        <taxon>Spermatophyta</taxon>
        <taxon>Magnoliopsida</taxon>
        <taxon>eudicotyledons</taxon>
        <taxon>Gunneridae</taxon>
        <taxon>Pentapetalae</taxon>
        <taxon>rosids</taxon>
        <taxon>fabids</taxon>
        <taxon>Fabales</taxon>
        <taxon>Fabaceae</taxon>
        <taxon>Papilionoideae</taxon>
        <taxon>50 kb inversion clade</taxon>
        <taxon>NPAAA clade</taxon>
        <taxon>Hologalegina</taxon>
        <taxon>IRL clade</taxon>
        <taxon>Cicereae</taxon>
        <taxon>Cicer</taxon>
    </lineage>
</organism>
<dbReference type="PANTHER" id="PTHR34947:SF2">
    <property type="entry name" value="TRANSMEMBRANE PROTEIN"/>
    <property type="match status" value="1"/>
</dbReference>
<evidence type="ECO:0000313" key="3">
    <source>
        <dbReference type="RefSeq" id="XP_004516105.1"/>
    </source>
</evidence>
<dbReference type="PaxDb" id="3827-XP_004516105.1"/>
<proteinExistence type="predicted"/>
<feature type="transmembrane region" description="Helical" evidence="1">
    <location>
        <begin position="20"/>
        <end position="43"/>
    </location>
</feature>
<dbReference type="eggNOG" id="ENOG502S1PA">
    <property type="taxonomic scope" value="Eukaryota"/>
</dbReference>
<evidence type="ECO:0000256" key="1">
    <source>
        <dbReference type="SAM" id="Phobius"/>
    </source>
</evidence>
<dbReference type="GeneID" id="101499574"/>
<gene>
    <name evidence="3" type="primary">LOC101499574</name>
</gene>